<dbReference type="InterPro" id="IPR036188">
    <property type="entry name" value="FAD/NAD-bd_sf"/>
</dbReference>
<proteinExistence type="inferred from homology"/>
<evidence type="ECO:0000256" key="2">
    <source>
        <dbReference type="ARBA" id="ARBA00010139"/>
    </source>
</evidence>
<evidence type="ECO:0000256" key="1">
    <source>
        <dbReference type="ARBA" id="ARBA00001974"/>
    </source>
</evidence>
<keyword evidence="5" id="KW-0560">Oxidoreductase</keyword>
<dbReference type="InterPro" id="IPR020946">
    <property type="entry name" value="Flavin_mOase-like"/>
</dbReference>
<evidence type="ECO:0000256" key="3">
    <source>
        <dbReference type="ARBA" id="ARBA00022630"/>
    </source>
</evidence>
<dbReference type="InterPro" id="IPR051820">
    <property type="entry name" value="FAD-binding_MO"/>
</dbReference>
<dbReference type="Pfam" id="PF00743">
    <property type="entry name" value="FMO-like"/>
    <property type="match status" value="1"/>
</dbReference>
<dbReference type="Proteomes" id="UP001236369">
    <property type="component" value="Unassembled WGS sequence"/>
</dbReference>
<comment type="caution">
    <text evidence="7">The sequence shown here is derived from an EMBL/GenBank/DDBJ whole genome shotgun (WGS) entry which is preliminary data.</text>
</comment>
<keyword evidence="6" id="KW-0503">Monooxygenase</keyword>
<dbReference type="Pfam" id="PF13450">
    <property type="entry name" value="NAD_binding_8"/>
    <property type="match status" value="1"/>
</dbReference>
<evidence type="ECO:0000256" key="6">
    <source>
        <dbReference type="ARBA" id="ARBA00023033"/>
    </source>
</evidence>
<comment type="similarity">
    <text evidence="2">Belongs to the FAD-binding monooxygenase family.</text>
</comment>
<evidence type="ECO:0000256" key="4">
    <source>
        <dbReference type="ARBA" id="ARBA00022827"/>
    </source>
</evidence>
<dbReference type="PANTHER" id="PTHR43872">
    <property type="entry name" value="MONOOXYGENASE, PUTATIVE (AFU_ORTHOLOGUE AFUA_8G02570)-RELATED"/>
    <property type="match status" value="1"/>
</dbReference>
<dbReference type="PRINTS" id="PR00411">
    <property type="entry name" value="PNDRDTASEI"/>
</dbReference>
<keyword evidence="3" id="KW-0285">Flavoprotein</keyword>
<dbReference type="SUPFAM" id="SSF51905">
    <property type="entry name" value="FAD/NAD(P)-binding domain"/>
    <property type="match status" value="1"/>
</dbReference>
<evidence type="ECO:0000256" key="5">
    <source>
        <dbReference type="ARBA" id="ARBA00023002"/>
    </source>
</evidence>
<dbReference type="Gene3D" id="3.50.50.60">
    <property type="entry name" value="FAD/NAD(P)-binding domain"/>
    <property type="match status" value="2"/>
</dbReference>
<dbReference type="PANTHER" id="PTHR43872:SF1">
    <property type="entry name" value="MONOOXYGENASE, PUTATIVE (AFU_ORTHOLOGUE AFUA_8G02570)-RELATED"/>
    <property type="match status" value="1"/>
</dbReference>
<keyword evidence="8" id="KW-1185">Reference proteome</keyword>
<evidence type="ECO:0000313" key="7">
    <source>
        <dbReference type="EMBL" id="MDQ0444248.1"/>
    </source>
</evidence>
<dbReference type="RefSeq" id="WP_238250663.1">
    <property type="nucleotide sequence ID" value="NZ_BPQX01000043.1"/>
</dbReference>
<comment type="cofactor">
    <cofactor evidence="1">
        <name>FAD</name>
        <dbReference type="ChEBI" id="CHEBI:57692"/>
    </cofactor>
</comment>
<evidence type="ECO:0000313" key="8">
    <source>
        <dbReference type="Proteomes" id="UP001236369"/>
    </source>
</evidence>
<reference evidence="7 8" key="1">
    <citation type="submission" date="2023-07" db="EMBL/GenBank/DDBJ databases">
        <title>Genomic Encyclopedia of Type Strains, Phase IV (KMG-IV): sequencing the most valuable type-strain genomes for metagenomic binning, comparative biology and taxonomic classification.</title>
        <authorList>
            <person name="Goeker M."/>
        </authorList>
    </citation>
    <scope>NUCLEOTIDE SEQUENCE [LARGE SCALE GENOMIC DNA]</scope>
    <source>
        <strain evidence="7 8">DSM 19562</strain>
    </source>
</reference>
<gene>
    <name evidence="7" type="ORF">QO016_003758</name>
</gene>
<organism evidence="7 8">
    <name type="scientific">Methylobacterium persicinum</name>
    <dbReference type="NCBI Taxonomy" id="374426"/>
    <lineage>
        <taxon>Bacteria</taxon>
        <taxon>Pseudomonadati</taxon>
        <taxon>Pseudomonadota</taxon>
        <taxon>Alphaproteobacteria</taxon>
        <taxon>Hyphomicrobiales</taxon>
        <taxon>Methylobacteriaceae</taxon>
        <taxon>Methylobacterium</taxon>
    </lineage>
</organism>
<dbReference type="EMBL" id="JAUSVV010000010">
    <property type="protein sequence ID" value="MDQ0444248.1"/>
    <property type="molecule type" value="Genomic_DNA"/>
</dbReference>
<protein>
    <submittedName>
        <fullName evidence="7">Cation diffusion facilitator CzcD-associated flavoprotein CzcO</fullName>
    </submittedName>
</protein>
<accession>A0ABU0HPK7</accession>
<name>A0ABU0HPK7_9HYPH</name>
<keyword evidence="4" id="KW-0274">FAD</keyword>
<sequence>MRTAEDRAVTAQDGIGSPVEHLDVLVIGAGISGISAGYALKTRCPGKSYAILEARDSLGGTWDLFRYPGLRSDSDLYTFGFSFRPWTEDKSIADAASILTYLRDTASAFGIDRRMRFGQRVVSAAWSTPDARWTVEVEAGPERRRLTYTCRFLYACAGYYDYEGGYAPEWPGAAEFSGRIVHPQAWPDDLDYAGKRVVVIGSGATAVTLVPAMAKTAAHVTMLQRSPTYIVALPAKDRIAHWLKRRLPAALAHRLARWKNIGLTIFFYQFARRKPEAMTRRILGGIQAQLGTGYDVGTHFTPRYKPWDQRLCLVPDGDLFKAIRAGQASVATDTIETFTATGLRLASGKTLPADIVVSATGLKIKMMGGVHLTIDGTAFDPAGAYFYKGMMFSGVPNFALALGYTNASWTLKCELTAGYVCRLLNRMEAKGETWCVPRRGDAVGEEPMIGFTSGYIERARHLMPKQGASRPWKLHQNYVLDLANLRFGRLDDGTMEFGGRSHDARRAA</sequence>